<proteinExistence type="predicted"/>
<evidence type="ECO:0000256" key="1">
    <source>
        <dbReference type="SAM" id="MobiDB-lite"/>
    </source>
</evidence>
<accession>A0A671FVG1</accession>
<dbReference type="OMA" id="SKARCWQ"/>
<reference evidence="2" key="5">
    <citation type="submission" date="2025-09" db="UniProtKB">
        <authorList>
            <consortium name="Ensembl"/>
        </authorList>
    </citation>
    <scope>IDENTIFICATION</scope>
</reference>
<organism evidence="2 3">
    <name type="scientific">Rhinolophus ferrumequinum</name>
    <name type="common">Greater horseshoe bat</name>
    <dbReference type="NCBI Taxonomy" id="59479"/>
    <lineage>
        <taxon>Eukaryota</taxon>
        <taxon>Metazoa</taxon>
        <taxon>Chordata</taxon>
        <taxon>Craniata</taxon>
        <taxon>Vertebrata</taxon>
        <taxon>Euteleostomi</taxon>
        <taxon>Mammalia</taxon>
        <taxon>Eutheria</taxon>
        <taxon>Laurasiatheria</taxon>
        <taxon>Chiroptera</taxon>
        <taxon>Yinpterochiroptera</taxon>
        <taxon>Rhinolophoidea</taxon>
        <taxon>Rhinolophidae</taxon>
        <taxon>Rhinolophinae</taxon>
        <taxon>Rhinolophus</taxon>
    </lineage>
</organism>
<dbReference type="Ensembl" id="ENSRFET00010032279.1">
    <property type="protein sequence ID" value="ENSRFEP00010029751.1"/>
    <property type="gene ID" value="ENSRFEG00010019722.1"/>
</dbReference>
<keyword evidence="3" id="KW-1185">Reference proteome</keyword>
<dbReference type="Proteomes" id="UP000472240">
    <property type="component" value="Chromosome 15"/>
</dbReference>
<reference evidence="2 3" key="2">
    <citation type="journal article" date="2018" name="Annu Rev Anim Biosci">
        <title>Bat Biology, Genomes, and the Bat1K Project: To Generate Chromosome-Level Genomes for All Living Bat Species.</title>
        <authorList>
            <person name="Teeling E.C."/>
            <person name="Vernes S.C."/>
            <person name="Davalos L.M."/>
            <person name="Ray D.A."/>
            <person name="Gilbert M.T.P."/>
            <person name="Myers E."/>
        </authorList>
    </citation>
    <scope>NUCLEOTIDE SEQUENCE</scope>
</reference>
<feature type="compositionally biased region" description="Pro residues" evidence="1">
    <location>
        <begin position="75"/>
        <end position="85"/>
    </location>
</feature>
<sequence length="85" mass="9856">LYFNSLDRPVFHIIKKWYPYPCLGKSPSKARCWQRRRLRSSNSQSRSQGLKTVQFRLADKQIPGKRPHSILCLSPHPPPSNGGQR</sequence>
<name>A0A671FVG1_RHIFE</name>
<feature type="region of interest" description="Disordered" evidence="1">
    <location>
        <begin position="61"/>
        <end position="85"/>
    </location>
</feature>
<evidence type="ECO:0000313" key="3">
    <source>
        <dbReference type="Proteomes" id="UP000472240"/>
    </source>
</evidence>
<dbReference type="AlphaFoldDB" id="A0A671FVG1"/>
<reference evidence="2" key="4">
    <citation type="submission" date="2025-08" db="UniProtKB">
        <authorList>
            <consortium name="Ensembl"/>
        </authorList>
    </citation>
    <scope>IDENTIFICATION</scope>
</reference>
<evidence type="ECO:0000313" key="2">
    <source>
        <dbReference type="Ensembl" id="ENSRFEP00010029751.1"/>
    </source>
</evidence>
<protein>
    <submittedName>
        <fullName evidence="2">Uncharacterized protein</fullName>
    </submittedName>
</protein>
<dbReference type="InParanoid" id="A0A671FVG1"/>
<reference evidence="2 3" key="1">
    <citation type="journal article" date="2015" name="Annu Rev Anim Biosci">
        <title>The Genome 10K Project: a way forward.</title>
        <authorList>
            <person name="Koepfli K.P."/>
            <person name="Paten B."/>
            <person name="O'Brien S.J."/>
            <person name="Koepfli K.P."/>
            <person name="Paten B."/>
            <person name="Antunes A."/>
            <person name="Belov K."/>
            <person name="Bustamante C."/>
            <person name="Castoe T.A."/>
            <person name="Clawson H."/>
            <person name="Crawford A.J."/>
            <person name="Diekhans M."/>
            <person name="Distel D."/>
            <person name="Durbin R."/>
            <person name="Earl D."/>
            <person name="Fujita M.K."/>
            <person name="Gamble T."/>
            <person name="Georges A."/>
            <person name="Gemmell N."/>
            <person name="Gilbert M.T."/>
            <person name="Graves J.M."/>
            <person name="Green R.E."/>
            <person name="Hickey G."/>
            <person name="Jarvis E.D."/>
            <person name="Johnson W."/>
            <person name="Komissarov A."/>
            <person name="Korf I."/>
            <person name="Kuhn R."/>
            <person name="Larkin D.M."/>
            <person name="Lewin H."/>
            <person name="Lopez J.V."/>
            <person name="Ma J."/>
            <person name="Marques-Bonet T."/>
            <person name="Miller W."/>
            <person name="Murphy R."/>
            <person name="Pevzner P."/>
            <person name="Shapiro B."/>
            <person name="Steiner C."/>
            <person name="Tamazian G."/>
            <person name="Venkatesh B."/>
            <person name="Wang J."/>
            <person name="Wayne R."/>
            <person name="Wiley E."/>
            <person name="Yang H."/>
            <person name="Zhang G."/>
            <person name="Haussler D."/>
            <person name="Ryder O."/>
            <person name="O'Brien S.J."/>
        </authorList>
    </citation>
    <scope>NUCLEOTIDE SEQUENCE</scope>
</reference>
<reference evidence="3" key="3">
    <citation type="submission" date="2018-12" db="EMBL/GenBank/DDBJ databases">
        <title>G10K-VGP greater horseshoe bat female genome, primary haplotype.</title>
        <authorList>
            <person name="Teeling E."/>
            <person name="Myers G."/>
            <person name="Vernes S."/>
            <person name="Pippel M."/>
            <person name="Winkler S."/>
            <person name="Fedrigo O."/>
            <person name="Rhie A."/>
            <person name="Koren S."/>
            <person name="Phillippy A."/>
            <person name="Lewin H."/>
            <person name="Damas J."/>
            <person name="Howe K."/>
            <person name="Mountcastle J."/>
            <person name="Jarvis E.D."/>
        </authorList>
    </citation>
    <scope>NUCLEOTIDE SEQUENCE [LARGE SCALE GENOMIC DNA]</scope>
</reference>